<gene>
    <name evidence="1" type="ORF">KPL71_026478</name>
</gene>
<accession>A0ACB8HZR7</accession>
<keyword evidence="2" id="KW-1185">Reference proteome</keyword>
<comment type="caution">
    <text evidence="1">The sequence shown here is derived from an EMBL/GenBank/DDBJ whole genome shotgun (WGS) entry which is preliminary data.</text>
</comment>
<protein>
    <submittedName>
        <fullName evidence="1">Uncharacterized protein</fullName>
    </submittedName>
</protein>
<evidence type="ECO:0000313" key="1">
    <source>
        <dbReference type="EMBL" id="KAH9680235.1"/>
    </source>
</evidence>
<organism evidence="1 2">
    <name type="scientific">Citrus sinensis</name>
    <name type="common">Sweet orange</name>
    <name type="synonym">Citrus aurantium var. sinensis</name>
    <dbReference type="NCBI Taxonomy" id="2711"/>
    <lineage>
        <taxon>Eukaryota</taxon>
        <taxon>Viridiplantae</taxon>
        <taxon>Streptophyta</taxon>
        <taxon>Embryophyta</taxon>
        <taxon>Tracheophyta</taxon>
        <taxon>Spermatophyta</taxon>
        <taxon>Magnoliopsida</taxon>
        <taxon>eudicotyledons</taxon>
        <taxon>Gunneridae</taxon>
        <taxon>Pentapetalae</taxon>
        <taxon>rosids</taxon>
        <taxon>malvids</taxon>
        <taxon>Sapindales</taxon>
        <taxon>Rutaceae</taxon>
        <taxon>Aurantioideae</taxon>
        <taxon>Citrus</taxon>
    </lineage>
</organism>
<name>A0ACB8HZR7_CITSI</name>
<dbReference type="Proteomes" id="UP000829398">
    <property type="component" value="Chromosome 9"/>
</dbReference>
<proteinExistence type="predicted"/>
<dbReference type="EMBL" id="CM039178">
    <property type="protein sequence ID" value="KAH9680235.1"/>
    <property type="molecule type" value="Genomic_DNA"/>
</dbReference>
<evidence type="ECO:0000313" key="2">
    <source>
        <dbReference type="Proteomes" id="UP000829398"/>
    </source>
</evidence>
<sequence length="402" mass="45247">MDRKRKAILPETVPSPPKLRSCLMFSSSSQSYQESFPPLEKQTDPQTKVVSQPFVQSPITSSGQPEAPNQYEVVLNWQTQNANAKNQALHNLGRKIDKVATQVTNTETKVDSINAQLEQIYLNLHNRMSELDVDLRTMINNRIWGPEFNKKEAEIRKLKAELARINADKEQPSLFTKTQSLPIPTPLFDTYQPFYNPSKSPMDYNKFFGLSHLLYKNSELPTTPSTSKKPATKVKISEPKLKETSPIPEDSPKATPEPRKDKAPVHQYFYQSVGLQGSDPNSDSSSDYSFSSQEQSSSDSESQYANISGLLMVQPSAKTEEPSTSTPVVDESDDENPDQGSSQTEPIPPNPPTPKTSSKPSSTQWFTCNDIPHHKWPDRYQEFTTWVDVQMTRPNAHSQTVL</sequence>
<reference evidence="2" key="1">
    <citation type="journal article" date="2023" name="Hortic. Res.">
        <title>A chromosome-level phased genome enabling allele-level studies in sweet orange: a case study on citrus Huanglongbing tolerance.</title>
        <authorList>
            <person name="Wu B."/>
            <person name="Yu Q."/>
            <person name="Deng Z."/>
            <person name="Duan Y."/>
            <person name="Luo F."/>
            <person name="Gmitter F. Jr."/>
        </authorList>
    </citation>
    <scope>NUCLEOTIDE SEQUENCE [LARGE SCALE GENOMIC DNA]</scope>
    <source>
        <strain evidence="2">cv. Valencia</strain>
    </source>
</reference>